<evidence type="ECO:0000256" key="1">
    <source>
        <dbReference type="ARBA" id="ARBA00022553"/>
    </source>
</evidence>
<name>A0A3B0UM33_9ZZZZ</name>
<keyword evidence="1" id="KW-0597">Phosphoprotein</keyword>
<accession>A0A3B0UM33</accession>
<evidence type="ECO:0000259" key="2">
    <source>
        <dbReference type="PROSITE" id="PS50110"/>
    </source>
</evidence>
<protein>
    <recommendedName>
        <fullName evidence="2">Response regulatory domain-containing protein</fullName>
    </recommendedName>
</protein>
<proteinExistence type="predicted"/>
<organism evidence="3">
    <name type="scientific">hydrothermal vent metagenome</name>
    <dbReference type="NCBI Taxonomy" id="652676"/>
    <lineage>
        <taxon>unclassified sequences</taxon>
        <taxon>metagenomes</taxon>
        <taxon>ecological metagenomes</taxon>
    </lineage>
</organism>
<dbReference type="SUPFAM" id="SSF52172">
    <property type="entry name" value="CheY-like"/>
    <property type="match status" value="1"/>
</dbReference>
<dbReference type="PROSITE" id="PS50110">
    <property type="entry name" value="RESPONSE_REGULATORY"/>
    <property type="match status" value="1"/>
</dbReference>
<gene>
    <name evidence="3" type="ORF">MNBD_CHLOROFLEXI01-4886</name>
</gene>
<sequence length="134" mass="14718">MDTKPLTHPPQILVVDDEPSLVNLCLLIFEQAGYQARGAFSGKQALKMVGEEMPDLILLDVMMPGMDGIEVCRQIADLATAKRPTILMYTADDSQQTKVKGINAGATDFISKNIPIFDLPPQIDRFLTNNTPSK</sequence>
<reference evidence="3" key="1">
    <citation type="submission" date="2018-06" db="EMBL/GenBank/DDBJ databases">
        <authorList>
            <person name="Zhirakovskaya E."/>
        </authorList>
    </citation>
    <scope>NUCLEOTIDE SEQUENCE</scope>
</reference>
<dbReference type="Pfam" id="PF00072">
    <property type="entry name" value="Response_reg"/>
    <property type="match status" value="1"/>
</dbReference>
<dbReference type="EMBL" id="UOEU01000291">
    <property type="protein sequence ID" value="VAW31818.1"/>
    <property type="molecule type" value="Genomic_DNA"/>
</dbReference>
<dbReference type="AlphaFoldDB" id="A0A3B0UM33"/>
<dbReference type="SMART" id="SM00448">
    <property type="entry name" value="REC"/>
    <property type="match status" value="1"/>
</dbReference>
<dbReference type="InterPro" id="IPR011006">
    <property type="entry name" value="CheY-like_superfamily"/>
</dbReference>
<dbReference type="Gene3D" id="3.40.50.2300">
    <property type="match status" value="1"/>
</dbReference>
<dbReference type="PANTHER" id="PTHR44591:SF3">
    <property type="entry name" value="RESPONSE REGULATORY DOMAIN-CONTAINING PROTEIN"/>
    <property type="match status" value="1"/>
</dbReference>
<evidence type="ECO:0000313" key="3">
    <source>
        <dbReference type="EMBL" id="VAW31818.1"/>
    </source>
</evidence>
<dbReference type="InterPro" id="IPR001789">
    <property type="entry name" value="Sig_transdc_resp-reg_receiver"/>
</dbReference>
<dbReference type="InterPro" id="IPR050595">
    <property type="entry name" value="Bact_response_regulator"/>
</dbReference>
<dbReference type="PANTHER" id="PTHR44591">
    <property type="entry name" value="STRESS RESPONSE REGULATOR PROTEIN 1"/>
    <property type="match status" value="1"/>
</dbReference>
<feature type="domain" description="Response regulatory" evidence="2">
    <location>
        <begin position="11"/>
        <end position="127"/>
    </location>
</feature>
<dbReference type="GO" id="GO:0000160">
    <property type="term" value="P:phosphorelay signal transduction system"/>
    <property type="evidence" value="ECO:0007669"/>
    <property type="project" value="InterPro"/>
</dbReference>